<evidence type="ECO:0000313" key="4">
    <source>
        <dbReference type="Proteomes" id="UP000018460"/>
    </source>
</evidence>
<feature type="transmembrane region" description="Helical" evidence="2">
    <location>
        <begin position="37"/>
        <end position="59"/>
    </location>
</feature>
<dbReference type="eggNOG" id="ENOG5031U0V">
    <property type="taxonomic scope" value="Bacteria"/>
</dbReference>
<keyword evidence="2" id="KW-0472">Membrane</keyword>
<feature type="coiled-coil region" evidence="1">
    <location>
        <begin position="70"/>
        <end position="97"/>
    </location>
</feature>
<reference evidence="3 4" key="1">
    <citation type="submission" date="2013-02" db="EMBL/GenBank/DDBJ databases">
        <title>The Genome Sequence of Acinetobacter bouvetii CIP 107468.</title>
        <authorList>
            <consortium name="The Broad Institute Genome Sequencing Platform"/>
            <consortium name="The Broad Institute Genome Sequencing Center for Infectious Disease"/>
            <person name="Cerqueira G."/>
            <person name="Feldgarden M."/>
            <person name="Courvalin P."/>
            <person name="Perichon B."/>
            <person name="Grillot-Courvalin C."/>
            <person name="Clermont D."/>
            <person name="Rocha E."/>
            <person name="Yoon E.-J."/>
            <person name="Nemec A."/>
            <person name="Walker B."/>
            <person name="Young S.K."/>
            <person name="Zeng Q."/>
            <person name="Gargeya S."/>
            <person name="Fitzgerald M."/>
            <person name="Haas B."/>
            <person name="Abouelleil A."/>
            <person name="Alvarado L."/>
            <person name="Arachchi H.M."/>
            <person name="Berlin A.M."/>
            <person name="Chapman S.B."/>
            <person name="Dewar J."/>
            <person name="Goldberg J."/>
            <person name="Griggs A."/>
            <person name="Gujja S."/>
            <person name="Hansen M."/>
            <person name="Howarth C."/>
            <person name="Imamovic A."/>
            <person name="Larimer J."/>
            <person name="McCowan C."/>
            <person name="Murphy C."/>
            <person name="Neiman D."/>
            <person name="Pearson M."/>
            <person name="Priest M."/>
            <person name="Roberts A."/>
            <person name="Saif S."/>
            <person name="Shea T."/>
            <person name="Sisk P."/>
            <person name="Sykes S."/>
            <person name="Wortman J."/>
            <person name="Nusbaum C."/>
            <person name="Birren B."/>
        </authorList>
    </citation>
    <scope>NUCLEOTIDE SEQUENCE [LARGE SCALE GENOMIC DNA]</scope>
    <source>
        <strain evidence="3 4">CIP 107468</strain>
    </source>
</reference>
<sequence length="234" mass="26087">MKTKKNRLKGNTVFGVVVGLLGIACGLWLLISLEKISGAEFVAFSFGFAVIGLIIAFAAEVQEFSIAGNGVKLKELRSEAEKTIEELKEARTDLFRVLVQKSIYGSGGFGNGSIVDECTDSFCDLVEQIEKFNCLAGLRLDVEKSLKLILSLQYNNLYTIHEPNKKHTDPLESYDLPRELREKISDAVIQNYLSRKNPKFTIEQGRSELNDGVEAYSKLYAIKVKLDKLDNINA</sequence>
<proteinExistence type="predicted"/>
<keyword evidence="4" id="KW-1185">Reference proteome</keyword>
<accession>N9CC87</accession>
<evidence type="ECO:0000313" key="3">
    <source>
        <dbReference type="EMBL" id="ENV83447.1"/>
    </source>
</evidence>
<dbReference type="AlphaFoldDB" id="N9CC87"/>
<evidence type="ECO:0000256" key="1">
    <source>
        <dbReference type="SAM" id="Coils"/>
    </source>
</evidence>
<comment type="caution">
    <text evidence="3">The sequence shown here is derived from an EMBL/GenBank/DDBJ whole genome shotgun (WGS) entry which is preliminary data.</text>
</comment>
<keyword evidence="2" id="KW-1133">Transmembrane helix</keyword>
<protein>
    <submittedName>
        <fullName evidence="3">Uncharacterized protein</fullName>
    </submittedName>
</protein>
<keyword evidence="1" id="KW-0175">Coiled coil</keyword>
<dbReference type="Proteomes" id="UP000018460">
    <property type="component" value="Unassembled WGS sequence"/>
</dbReference>
<dbReference type="OrthoDB" id="6689501at2"/>
<name>N9CC87_9GAMM</name>
<dbReference type="RefSeq" id="WP_005008689.1">
    <property type="nucleotide sequence ID" value="NZ_KB849726.1"/>
</dbReference>
<gene>
    <name evidence="3" type="ORF">F941_01075</name>
</gene>
<feature type="transmembrane region" description="Helical" evidence="2">
    <location>
        <begin position="12"/>
        <end position="31"/>
    </location>
</feature>
<keyword evidence="2" id="KW-0812">Transmembrane</keyword>
<evidence type="ECO:0000256" key="2">
    <source>
        <dbReference type="SAM" id="Phobius"/>
    </source>
</evidence>
<dbReference type="EMBL" id="APQD01000008">
    <property type="protein sequence ID" value="ENV83447.1"/>
    <property type="molecule type" value="Genomic_DNA"/>
</dbReference>
<dbReference type="PROSITE" id="PS51257">
    <property type="entry name" value="PROKAR_LIPOPROTEIN"/>
    <property type="match status" value="1"/>
</dbReference>
<organism evidence="3 4">
    <name type="scientific">Acinetobacter bouvetii DSM 14964 = CIP 107468</name>
    <dbReference type="NCBI Taxonomy" id="1120925"/>
    <lineage>
        <taxon>Bacteria</taxon>
        <taxon>Pseudomonadati</taxon>
        <taxon>Pseudomonadota</taxon>
        <taxon>Gammaproteobacteria</taxon>
        <taxon>Moraxellales</taxon>
        <taxon>Moraxellaceae</taxon>
        <taxon>Acinetobacter</taxon>
    </lineage>
</organism>
<dbReference type="PATRIC" id="fig|1120925.3.peg.1152"/>